<reference evidence="1 2" key="1">
    <citation type="journal article" date="2018" name="Front. Plant Sci.">
        <title>Red Clover (Trifolium pratense) and Zigzag Clover (T. medium) - A Picture of Genomic Similarities and Differences.</title>
        <authorList>
            <person name="Dluhosova J."/>
            <person name="Istvanek J."/>
            <person name="Nedelnik J."/>
            <person name="Repkova J."/>
        </authorList>
    </citation>
    <scope>NUCLEOTIDE SEQUENCE [LARGE SCALE GENOMIC DNA]</scope>
    <source>
        <strain evidence="2">cv. 10/8</strain>
        <tissue evidence="1">Leaf</tissue>
    </source>
</reference>
<dbReference type="Proteomes" id="UP000265520">
    <property type="component" value="Unassembled WGS sequence"/>
</dbReference>
<sequence>LGKAELAVPPARPNKLN</sequence>
<feature type="non-terminal residue" evidence="1">
    <location>
        <position position="1"/>
    </location>
</feature>
<dbReference type="EMBL" id="LXQA010637079">
    <property type="protein sequence ID" value="MCI63436.1"/>
    <property type="molecule type" value="Genomic_DNA"/>
</dbReference>
<accession>A0A392TTJ5</accession>
<comment type="caution">
    <text evidence="1">The sequence shown here is derived from an EMBL/GenBank/DDBJ whole genome shotgun (WGS) entry which is preliminary data.</text>
</comment>
<protein>
    <submittedName>
        <fullName evidence="1">Uncharacterized protein</fullName>
    </submittedName>
</protein>
<keyword evidence="2" id="KW-1185">Reference proteome</keyword>
<dbReference type="AlphaFoldDB" id="A0A392TTJ5"/>
<proteinExistence type="predicted"/>
<evidence type="ECO:0000313" key="2">
    <source>
        <dbReference type="Proteomes" id="UP000265520"/>
    </source>
</evidence>
<evidence type="ECO:0000313" key="1">
    <source>
        <dbReference type="EMBL" id="MCI63436.1"/>
    </source>
</evidence>
<name>A0A392TTJ5_9FABA</name>
<organism evidence="1 2">
    <name type="scientific">Trifolium medium</name>
    <dbReference type="NCBI Taxonomy" id="97028"/>
    <lineage>
        <taxon>Eukaryota</taxon>
        <taxon>Viridiplantae</taxon>
        <taxon>Streptophyta</taxon>
        <taxon>Embryophyta</taxon>
        <taxon>Tracheophyta</taxon>
        <taxon>Spermatophyta</taxon>
        <taxon>Magnoliopsida</taxon>
        <taxon>eudicotyledons</taxon>
        <taxon>Gunneridae</taxon>
        <taxon>Pentapetalae</taxon>
        <taxon>rosids</taxon>
        <taxon>fabids</taxon>
        <taxon>Fabales</taxon>
        <taxon>Fabaceae</taxon>
        <taxon>Papilionoideae</taxon>
        <taxon>50 kb inversion clade</taxon>
        <taxon>NPAAA clade</taxon>
        <taxon>Hologalegina</taxon>
        <taxon>IRL clade</taxon>
        <taxon>Trifolieae</taxon>
        <taxon>Trifolium</taxon>
    </lineage>
</organism>